<evidence type="ECO:0000256" key="2">
    <source>
        <dbReference type="ARBA" id="ARBA00022741"/>
    </source>
</evidence>
<dbReference type="GO" id="GO:0005524">
    <property type="term" value="F:ATP binding"/>
    <property type="evidence" value="ECO:0007669"/>
    <property type="project" value="UniProtKB-KW"/>
</dbReference>
<dbReference type="Pfam" id="PF26051">
    <property type="entry name" value="PWI_ABCF3"/>
    <property type="match status" value="1"/>
</dbReference>
<dbReference type="PROSITE" id="PS00211">
    <property type="entry name" value="ABC_TRANSPORTER_1"/>
    <property type="match status" value="2"/>
</dbReference>
<evidence type="ECO:0000313" key="9">
    <source>
        <dbReference type="Proteomes" id="UP000327085"/>
    </source>
</evidence>
<dbReference type="CDD" id="cd03221">
    <property type="entry name" value="ABCF_EF-3"/>
    <property type="match status" value="2"/>
</dbReference>
<keyword evidence="4" id="KW-0007">Acetylation</keyword>
<dbReference type="InterPro" id="IPR003439">
    <property type="entry name" value="ABC_transporter-like_ATP-bd"/>
</dbReference>
<dbReference type="OMA" id="CTHIADI"/>
<dbReference type="EMBL" id="JAJFAZ020000005">
    <property type="protein sequence ID" value="KAI5329246.1"/>
    <property type="molecule type" value="Genomic_DNA"/>
</dbReference>
<evidence type="ECO:0000256" key="4">
    <source>
        <dbReference type="ARBA" id="ARBA00022990"/>
    </source>
</evidence>
<name>A0A5E4FHV4_PRUDU</name>
<feature type="domain" description="ABC transporter" evidence="6">
    <location>
        <begin position="174"/>
        <end position="433"/>
    </location>
</feature>
<gene>
    <name evidence="8" type="ORF">ALMOND_2B032380</name>
    <name evidence="7" type="ORF">L3X38_028643</name>
</gene>
<dbReference type="InterPro" id="IPR032781">
    <property type="entry name" value="ABC_tran_Xtn"/>
</dbReference>
<dbReference type="PANTHER" id="PTHR19211:SF117">
    <property type="entry name" value="ATP-BINDING CASSETTE SUB-FAMILY F MEMBER 3"/>
    <property type="match status" value="1"/>
</dbReference>
<evidence type="ECO:0000256" key="5">
    <source>
        <dbReference type="ARBA" id="ARBA00061344"/>
    </source>
</evidence>
<evidence type="ECO:0000313" key="7">
    <source>
        <dbReference type="EMBL" id="KAI5329246.1"/>
    </source>
</evidence>
<dbReference type="AlphaFoldDB" id="A0A5E4FHV4"/>
<dbReference type="Pfam" id="PF12848">
    <property type="entry name" value="ABC_tran_Xtn"/>
    <property type="match status" value="1"/>
</dbReference>
<accession>A0A5E4FHV4</accession>
<evidence type="ECO:0000313" key="8">
    <source>
        <dbReference type="EMBL" id="VVA27567.1"/>
    </source>
</evidence>
<keyword evidence="10" id="KW-1185">Reference proteome</keyword>
<dbReference type="InterPro" id="IPR003593">
    <property type="entry name" value="AAA+_ATPase"/>
</dbReference>
<proteinExistence type="inferred from homology"/>
<evidence type="ECO:0000256" key="3">
    <source>
        <dbReference type="ARBA" id="ARBA00022840"/>
    </source>
</evidence>
<sequence>MTVASSVVHEVLGRRAEDVDQPIIDYIVNVLADEDFDFGDDGEGAFDALGELLVGAGCVSDFAECRSVCSIISEKFGKHGLVKAKPTVRSLAAPVRMDDGMDEGQAPKKKVEVVDGPLLTERDRAKIERRKRKDERQREQQYQIHLAEMEAVRAGMPVVSVNHESIGGPNVKDIRLENFNVSVGGRDLIVDGSVTLSFGRHYGLVGRNGTGKTTFLRHLAMHAIDGIPKNFQILHVEQEVVGDDTSALQCVLNTDVERTQLMEEEARLLTKQRELEFEESTETSNGAIDKDAIGRRLQEIYKRLEFIDADSAESRAASILAGLSFSPEMQRKATKAFSGGWRMRIALARALFIEPDLLLLDEPTNHLDLHAVLWLETYLVKWPKTCIVVSHAREFLNTVVTDILHLHGQKLNAYKGNYDIYERTRIELVKNQQKAFESNERSRAHMQTFIDKFRYNAKRAALVQSRIKALDRLGHVDEIVNDPDYKFEFPTPDDRPGPPIISFSDASFGYPGGPILFKNLNFGIDLDSRIAMVGPNGIGKSTILKLIAGELQPTSGTVFRSAKVRIAVFSQHHVDGLDLSSNPLLYMMRCYPGVPEQKLRSHLGSFGVTGNLALQPMYTLSGGQKSRVAFAKITFKKPHIILLDEPSNHLDLDAVEALIQGLVIFQGGILMVSHDEHLISGSVDELWVVSEGRIAPFHGSFEDYKKILQSS</sequence>
<evidence type="ECO:0000256" key="1">
    <source>
        <dbReference type="ARBA" id="ARBA00022737"/>
    </source>
</evidence>
<reference evidence="8" key="1">
    <citation type="submission" date="2019-07" db="EMBL/GenBank/DDBJ databases">
        <authorList>
            <person name="Alioto T."/>
            <person name="Alioto T."/>
            <person name="Gomez Garrido J."/>
        </authorList>
    </citation>
    <scope>NUCLEOTIDE SEQUENCE</scope>
</reference>
<dbReference type="EMBL" id="CABIKO010000124">
    <property type="protein sequence ID" value="VVA27567.1"/>
    <property type="molecule type" value="Genomic_DNA"/>
</dbReference>
<reference evidence="7 10" key="3">
    <citation type="journal article" date="2022" name="G3 (Bethesda)">
        <title>Whole-genome sequence and methylome profiling of the almond [Prunus dulcis (Mill.) D.A. Webb] cultivar 'Nonpareil'.</title>
        <authorList>
            <person name="D'Amico-Willman K.M."/>
            <person name="Ouma W.Z."/>
            <person name="Meulia T."/>
            <person name="Sideli G.M."/>
            <person name="Gradziel T.M."/>
            <person name="Fresnedo-Ramirez J."/>
        </authorList>
    </citation>
    <scope>NUCLEOTIDE SEQUENCE [LARGE SCALE GENOMIC DNA]</scope>
    <source>
        <strain evidence="7">Clone GOH B32 T37-40</strain>
    </source>
</reference>
<dbReference type="Gramene" id="VVA27567">
    <property type="protein sequence ID" value="VVA27567"/>
    <property type="gene ID" value="Prudul26B032380"/>
</dbReference>
<dbReference type="FunFam" id="3.40.50.300:FF:001135">
    <property type="entry name" value="ABC transporter F family member 3"/>
    <property type="match status" value="1"/>
</dbReference>
<dbReference type="Pfam" id="PF00005">
    <property type="entry name" value="ABC_tran"/>
    <property type="match status" value="2"/>
</dbReference>
<dbReference type="PROSITE" id="PS50893">
    <property type="entry name" value="ABC_TRANSPORTER_2"/>
    <property type="match status" value="2"/>
</dbReference>
<protein>
    <submittedName>
        <fullName evidence="8">PREDICTED: ATP-binding</fullName>
    </submittedName>
</protein>
<dbReference type="SUPFAM" id="SSF52540">
    <property type="entry name" value="P-loop containing nucleoside triphosphate hydrolases"/>
    <property type="match status" value="2"/>
</dbReference>
<dbReference type="Gene3D" id="3.40.50.300">
    <property type="entry name" value="P-loop containing nucleotide triphosphate hydrolases"/>
    <property type="match status" value="2"/>
</dbReference>
<evidence type="ECO:0000313" key="10">
    <source>
        <dbReference type="Proteomes" id="UP001054821"/>
    </source>
</evidence>
<dbReference type="InterPro" id="IPR017871">
    <property type="entry name" value="ABC_transporter-like_CS"/>
</dbReference>
<dbReference type="Proteomes" id="UP000327085">
    <property type="component" value="Chromosome 5"/>
</dbReference>
<dbReference type="GO" id="GO:0016887">
    <property type="term" value="F:ATP hydrolysis activity"/>
    <property type="evidence" value="ECO:0007669"/>
    <property type="project" value="InterPro"/>
</dbReference>
<dbReference type="FunFam" id="3.40.50.300:FF:000104">
    <property type="entry name" value="ATP-binding cassette sub-family F member 3"/>
    <property type="match status" value="1"/>
</dbReference>
<dbReference type="Proteomes" id="UP001054821">
    <property type="component" value="Chromosome 5"/>
</dbReference>
<feature type="domain" description="ABC transporter" evidence="6">
    <location>
        <begin position="501"/>
        <end position="710"/>
    </location>
</feature>
<keyword evidence="1" id="KW-0677">Repeat</keyword>
<organism evidence="8 9">
    <name type="scientific">Prunus dulcis</name>
    <name type="common">Almond</name>
    <name type="synonym">Amygdalus dulcis</name>
    <dbReference type="NCBI Taxonomy" id="3755"/>
    <lineage>
        <taxon>Eukaryota</taxon>
        <taxon>Viridiplantae</taxon>
        <taxon>Streptophyta</taxon>
        <taxon>Embryophyta</taxon>
        <taxon>Tracheophyta</taxon>
        <taxon>Spermatophyta</taxon>
        <taxon>Magnoliopsida</taxon>
        <taxon>eudicotyledons</taxon>
        <taxon>Gunneridae</taxon>
        <taxon>Pentapetalae</taxon>
        <taxon>rosids</taxon>
        <taxon>fabids</taxon>
        <taxon>Rosales</taxon>
        <taxon>Rosaceae</taxon>
        <taxon>Amygdaloideae</taxon>
        <taxon>Amygdaleae</taxon>
        <taxon>Prunus</taxon>
    </lineage>
</organism>
<evidence type="ECO:0000259" key="6">
    <source>
        <dbReference type="PROSITE" id="PS50893"/>
    </source>
</evidence>
<reference evidence="9" key="2">
    <citation type="journal article" date="2020" name="Plant J.">
        <title>Transposons played a major role in the diversification between the closely related almond and peach genomes: results from the almond genome sequence.</title>
        <authorList>
            <person name="Alioto T."/>
            <person name="Alexiou K.G."/>
            <person name="Bardil A."/>
            <person name="Barteri F."/>
            <person name="Castanera R."/>
            <person name="Cruz F."/>
            <person name="Dhingra A."/>
            <person name="Duval H."/>
            <person name="Fernandez I Marti A."/>
            <person name="Frias L."/>
            <person name="Galan B."/>
            <person name="Garcia J.L."/>
            <person name="Howad W."/>
            <person name="Gomez-Garrido J."/>
            <person name="Gut M."/>
            <person name="Julca I."/>
            <person name="Morata J."/>
            <person name="Puigdomenech P."/>
            <person name="Ribeca P."/>
            <person name="Rubio Cabetas M.J."/>
            <person name="Vlasova A."/>
            <person name="Wirthensohn M."/>
            <person name="Garcia-Mas J."/>
            <person name="Gabaldon T."/>
            <person name="Casacuberta J.M."/>
            <person name="Arus P."/>
        </authorList>
    </citation>
    <scope>NUCLEOTIDE SEQUENCE [LARGE SCALE GENOMIC DNA]</scope>
    <source>
        <strain evidence="9">cv. Texas</strain>
    </source>
</reference>
<dbReference type="InterPro" id="IPR027417">
    <property type="entry name" value="P-loop_NTPase"/>
</dbReference>
<keyword evidence="2" id="KW-0547">Nucleotide-binding</keyword>
<dbReference type="SMART" id="SM00382">
    <property type="entry name" value="AAA"/>
    <property type="match status" value="2"/>
</dbReference>
<keyword evidence="3 8" id="KW-0067">ATP-binding</keyword>
<dbReference type="PANTHER" id="PTHR19211">
    <property type="entry name" value="ATP-BINDING TRANSPORT PROTEIN-RELATED"/>
    <property type="match status" value="1"/>
</dbReference>
<dbReference type="InterPro" id="IPR050611">
    <property type="entry name" value="ABCF"/>
</dbReference>
<comment type="similarity">
    <text evidence="5">Belongs to the ABC transporter superfamily. ABCF family. EF3 (TC 3.A.1.121) subfamily.</text>
</comment>
<dbReference type="InterPro" id="IPR058770">
    <property type="entry name" value="PWI_ABCF3"/>
</dbReference>
<dbReference type="InParanoid" id="A0A5E4FHV4"/>